<evidence type="ECO:0000259" key="1">
    <source>
        <dbReference type="Pfam" id="PF12706"/>
    </source>
</evidence>
<dbReference type="InterPro" id="IPR036866">
    <property type="entry name" value="RibonucZ/Hydroxyglut_hydro"/>
</dbReference>
<sequence>MMISSESDICFSGPIKSAHRSSRRLFHTLHTPHYMVGSAPTLTLLGTGQDGGVPQAGCACANCSAAFEDGGRRRLPVAVGVRDAAGGMHLIEATRALPDQFRLWADSLGMEAPVLPDSVLLTHAHLGHVEGLGQFGREAMGCVGMPLVASDSVFEVLASRGTLEPFERGGNSRSSGPPSLVCPGVRFEFIPVPHRDDASDTHAILVSGERAKVLFLPDHDDWDETLAAVGYESLRAWFASLELTHAMIDATFWSADELAGRDMSEVPHPLVEDTLGRLGRRNDSDPEIHLIHLNHSNPLNDPNSPQRRAVEVAGWVVGQRGWTIEL</sequence>
<dbReference type="SUPFAM" id="SSF56281">
    <property type="entry name" value="Metallo-hydrolase/oxidoreductase"/>
    <property type="match status" value="1"/>
</dbReference>
<evidence type="ECO:0000313" key="2">
    <source>
        <dbReference type="EMBL" id="AIF14501.1"/>
    </source>
</evidence>
<gene>
    <name evidence="2" type="primary">pqqB</name>
</gene>
<name>A0A075HDA8_9EURY</name>
<accession>A0A075HDA8</accession>
<reference evidence="2" key="1">
    <citation type="journal article" date="2014" name="Genome Biol. Evol.">
        <title>Pangenome evidence for extensive interdomain horizontal transfer affecting lineage core and shell genes in uncultured planktonic thaumarchaeota and euryarchaeota.</title>
        <authorList>
            <person name="Deschamps P."/>
            <person name="Zivanovic Y."/>
            <person name="Moreira D."/>
            <person name="Rodriguez-Valera F."/>
            <person name="Lopez-Garcia P."/>
        </authorList>
    </citation>
    <scope>NUCLEOTIDE SEQUENCE</scope>
</reference>
<protein>
    <submittedName>
        <fullName evidence="2">Pyrroloquinoline quinone biosynthesis protein B (PqqB)</fullName>
    </submittedName>
</protein>
<dbReference type="Pfam" id="PF12706">
    <property type="entry name" value="Lactamase_B_2"/>
    <property type="match status" value="1"/>
</dbReference>
<dbReference type="EMBL" id="KF901002">
    <property type="protein sequence ID" value="AIF14501.1"/>
    <property type="molecule type" value="Genomic_DNA"/>
</dbReference>
<organism evidence="2">
    <name type="scientific">uncultured marine group II/III euryarchaeote KM3_67_D09</name>
    <dbReference type="NCBI Taxonomy" id="1456483"/>
    <lineage>
        <taxon>Archaea</taxon>
        <taxon>Methanobacteriati</taxon>
        <taxon>Methanobacteriota</taxon>
        <taxon>environmental samples</taxon>
    </lineage>
</organism>
<dbReference type="InterPro" id="IPR001279">
    <property type="entry name" value="Metallo-B-lactamas"/>
</dbReference>
<dbReference type="Gene3D" id="3.60.15.10">
    <property type="entry name" value="Ribonuclease Z/Hydroxyacylglutathione hydrolase-like"/>
    <property type="match status" value="1"/>
</dbReference>
<feature type="domain" description="Metallo-beta-lactamase" evidence="1">
    <location>
        <begin position="116"/>
        <end position="262"/>
    </location>
</feature>
<proteinExistence type="predicted"/>
<dbReference type="AlphaFoldDB" id="A0A075HDA8"/>